<evidence type="ECO:0000313" key="2">
    <source>
        <dbReference type="EMBL" id="KAK5115995.1"/>
    </source>
</evidence>
<dbReference type="AlphaFoldDB" id="A0AAN7TU26"/>
<reference evidence="2" key="1">
    <citation type="submission" date="2023-08" db="EMBL/GenBank/DDBJ databases">
        <title>Black Yeasts Isolated from many extreme environments.</title>
        <authorList>
            <person name="Coleine C."/>
            <person name="Stajich J.E."/>
            <person name="Selbmann L."/>
        </authorList>
    </citation>
    <scope>NUCLEOTIDE SEQUENCE</scope>
    <source>
        <strain evidence="2">CCFEE 5401</strain>
    </source>
</reference>
<feature type="compositionally biased region" description="Acidic residues" evidence="1">
    <location>
        <begin position="221"/>
        <end position="232"/>
    </location>
</feature>
<accession>A0AAN7TU26</accession>
<feature type="region of interest" description="Disordered" evidence="1">
    <location>
        <begin position="214"/>
        <end position="242"/>
    </location>
</feature>
<gene>
    <name evidence="2" type="ORF">LTR62_000451</name>
</gene>
<dbReference type="Proteomes" id="UP001310890">
    <property type="component" value="Unassembled WGS sequence"/>
</dbReference>
<sequence length="251" mass="27581">MSDSHKQYYDLYRHHDYSNSHYPAGPPHLAHPHSTPLPGYYGQPAYSPPTGHYATPPSINTPLVLEVRPEDVKQSVESNKKRKTEGMEEEASEEKDDMRDIYVMDPLYLRQQILDNAVALTQSLCPTIYGPHNGGRYSIVLLQTASRNTNASLSNEAATSQATPHSLTGGKWRAGVACDGVLVVEGPEMPGKSMAMNMLLDSLAKRLARSIPRAWDVGSAGEEDDDDDDDEERTGVVEDKAGARFAVEGVR</sequence>
<protein>
    <submittedName>
        <fullName evidence="2">Uncharacterized protein</fullName>
    </submittedName>
</protein>
<feature type="region of interest" description="Disordered" evidence="1">
    <location>
        <begin position="20"/>
        <end position="95"/>
    </location>
</feature>
<evidence type="ECO:0000313" key="3">
    <source>
        <dbReference type="Proteomes" id="UP001310890"/>
    </source>
</evidence>
<organism evidence="2 3">
    <name type="scientific">Meristemomyces frigidus</name>
    <dbReference type="NCBI Taxonomy" id="1508187"/>
    <lineage>
        <taxon>Eukaryota</taxon>
        <taxon>Fungi</taxon>
        <taxon>Dikarya</taxon>
        <taxon>Ascomycota</taxon>
        <taxon>Pezizomycotina</taxon>
        <taxon>Dothideomycetes</taxon>
        <taxon>Dothideomycetidae</taxon>
        <taxon>Mycosphaerellales</taxon>
        <taxon>Teratosphaeriaceae</taxon>
        <taxon>Meristemomyces</taxon>
    </lineage>
</organism>
<feature type="compositionally biased region" description="Basic and acidic residues" evidence="1">
    <location>
        <begin position="233"/>
        <end position="242"/>
    </location>
</feature>
<dbReference type="EMBL" id="JAVRRL010000010">
    <property type="protein sequence ID" value="KAK5115995.1"/>
    <property type="molecule type" value="Genomic_DNA"/>
</dbReference>
<comment type="caution">
    <text evidence="2">The sequence shown here is derived from an EMBL/GenBank/DDBJ whole genome shotgun (WGS) entry which is preliminary data.</text>
</comment>
<name>A0AAN7TU26_9PEZI</name>
<proteinExistence type="predicted"/>
<evidence type="ECO:0000256" key="1">
    <source>
        <dbReference type="SAM" id="MobiDB-lite"/>
    </source>
</evidence>